<dbReference type="OrthoDB" id="9758917at2"/>
<dbReference type="Proteomes" id="UP000275256">
    <property type="component" value="Unassembled WGS sequence"/>
</dbReference>
<gene>
    <name evidence="5" type="ORF">EAX62_04470</name>
</gene>
<dbReference type="InterPro" id="IPR036034">
    <property type="entry name" value="PDZ_sf"/>
</dbReference>
<dbReference type="Gene3D" id="2.40.10.10">
    <property type="entry name" value="Trypsin-like serine proteases"/>
    <property type="match status" value="2"/>
</dbReference>
<organism evidence="5 6">
    <name type="scientific">Tessaracoccus antarcticus</name>
    <dbReference type="NCBI Taxonomy" id="2479848"/>
    <lineage>
        <taxon>Bacteria</taxon>
        <taxon>Bacillati</taxon>
        <taxon>Actinomycetota</taxon>
        <taxon>Actinomycetes</taxon>
        <taxon>Propionibacteriales</taxon>
        <taxon>Propionibacteriaceae</taxon>
        <taxon>Tessaracoccus</taxon>
    </lineage>
</organism>
<dbReference type="PROSITE" id="PS50106">
    <property type="entry name" value="PDZ"/>
    <property type="match status" value="1"/>
</dbReference>
<accession>A0A3M0GBV6</accession>
<keyword evidence="3" id="KW-0378">Hydrolase</keyword>
<dbReference type="PRINTS" id="PR00834">
    <property type="entry name" value="PROTEASES2C"/>
</dbReference>
<dbReference type="SUPFAM" id="SSF50494">
    <property type="entry name" value="Trypsin-like serine proteases"/>
    <property type="match status" value="1"/>
</dbReference>
<dbReference type="Gene3D" id="2.30.42.10">
    <property type="match status" value="1"/>
</dbReference>
<dbReference type="Pfam" id="PF13365">
    <property type="entry name" value="Trypsin_2"/>
    <property type="match status" value="1"/>
</dbReference>
<keyword evidence="6" id="KW-1185">Reference proteome</keyword>
<dbReference type="InterPro" id="IPR009003">
    <property type="entry name" value="Peptidase_S1_PA"/>
</dbReference>
<dbReference type="InterPro" id="IPR001940">
    <property type="entry name" value="Peptidase_S1C"/>
</dbReference>
<dbReference type="AlphaFoldDB" id="A0A3M0GBV6"/>
<protein>
    <submittedName>
        <fullName evidence="5">PDZ domain-containing protein</fullName>
    </submittedName>
</protein>
<dbReference type="InterPro" id="IPR051201">
    <property type="entry name" value="Chloro_Bact_Ser_Proteases"/>
</dbReference>
<evidence type="ECO:0000256" key="1">
    <source>
        <dbReference type="ARBA" id="ARBA00010541"/>
    </source>
</evidence>
<comment type="similarity">
    <text evidence="1">Belongs to the peptidase S1C family.</text>
</comment>
<reference evidence="5 6" key="1">
    <citation type="submission" date="2018-10" db="EMBL/GenBank/DDBJ databases">
        <title>Tessaracoccus antarcticuss sp. nov., isolated from sediment.</title>
        <authorList>
            <person name="Zhou L.Y."/>
            <person name="Du Z.J."/>
        </authorList>
    </citation>
    <scope>NUCLEOTIDE SEQUENCE [LARGE SCALE GENOMIC DNA]</scope>
    <source>
        <strain evidence="5 6">JDX10</strain>
    </source>
</reference>
<feature type="domain" description="PDZ" evidence="4">
    <location>
        <begin position="293"/>
        <end position="374"/>
    </location>
</feature>
<dbReference type="SMART" id="SM00228">
    <property type="entry name" value="PDZ"/>
    <property type="match status" value="1"/>
</dbReference>
<dbReference type="Pfam" id="PF13180">
    <property type="entry name" value="PDZ_2"/>
    <property type="match status" value="1"/>
</dbReference>
<dbReference type="GO" id="GO:0004252">
    <property type="term" value="F:serine-type endopeptidase activity"/>
    <property type="evidence" value="ECO:0007669"/>
    <property type="project" value="InterPro"/>
</dbReference>
<dbReference type="SUPFAM" id="SSF50156">
    <property type="entry name" value="PDZ domain-like"/>
    <property type="match status" value="1"/>
</dbReference>
<dbReference type="InterPro" id="IPR043504">
    <property type="entry name" value="Peptidase_S1_PA_chymotrypsin"/>
</dbReference>
<evidence type="ECO:0000256" key="2">
    <source>
        <dbReference type="ARBA" id="ARBA00022670"/>
    </source>
</evidence>
<dbReference type="PANTHER" id="PTHR43343:SF3">
    <property type="entry name" value="PROTEASE DO-LIKE 8, CHLOROPLASTIC"/>
    <property type="match status" value="1"/>
</dbReference>
<dbReference type="CDD" id="cd06779">
    <property type="entry name" value="cpPDZ_Deg_HtrA-like"/>
    <property type="match status" value="1"/>
</dbReference>
<dbReference type="PANTHER" id="PTHR43343">
    <property type="entry name" value="PEPTIDASE S12"/>
    <property type="match status" value="1"/>
</dbReference>
<dbReference type="GO" id="GO:0006508">
    <property type="term" value="P:proteolysis"/>
    <property type="evidence" value="ECO:0007669"/>
    <property type="project" value="UniProtKB-KW"/>
</dbReference>
<comment type="caution">
    <text evidence="5">The sequence shown here is derived from an EMBL/GenBank/DDBJ whole genome shotgun (WGS) entry which is preliminary data.</text>
</comment>
<dbReference type="EMBL" id="REFW01000001">
    <property type="protein sequence ID" value="RMB62465.1"/>
    <property type="molecule type" value="Genomic_DNA"/>
</dbReference>
<keyword evidence="2" id="KW-0645">Protease</keyword>
<proteinExistence type="inferred from homology"/>
<evidence type="ECO:0000256" key="3">
    <source>
        <dbReference type="ARBA" id="ARBA00022801"/>
    </source>
</evidence>
<sequence>MPAAYGPTAPNASYGAPQVFAPRPAKRRAGIAGLLAVAVLSAGIGGGAALTVDRWGGGTDSGTAAASSSSQVVQADPSNPNWAAVASSVSDAVVAIQVSNGQGGDQGSGVILDEQGHIVTNNHVIEGAGAGAQIAVLINNQMFKAKVVGTDPSTDLAVIKIDSPPSGLKTVSFADSSKLVVGEPVMAIGNPLGLSDTVTTGIVSALNRPVTTKAASTTVGDSSNGVVVTAAIQTSAAINPGNSGGALLNASGELVGITSSIASLSSGSGGQSGSIGIGFAIGSDQVRYIADQLIATGTAKHAQLGVSARDVTDSAQLGAQVAEVVKGSAAADAGIEVGDVITAVGGVDVNSSESLVALIRSAEVGQQLELSVQRGGAEKSVAVTLGSADS</sequence>
<name>A0A3M0GBV6_9ACTN</name>
<evidence type="ECO:0000313" key="6">
    <source>
        <dbReference type="Proteomes" id="UP000275256"/>
    </source>
</evidence>
<evidence type="ECO:0000259" key="4">
    <source>
        <dbReference type="PROSITE" id="PS50106"/>
    </source>
</evidence>
<dbReference type="InterPro" id="IPR001478">
    <property type="entry name" value="PDZ"/>
</dbReference>
<evidence type="ECO:0000313" key="5">
    <source>
        <dbReference type="EMBL" id="RMB62465.1"/>
    </source>
</evidence>